<dbReference type="InterPro" id="IPR047216">
    <property type="entry name" value="Endonuclease_DUF559_bact"/>
</dbReference>
<name>A0A6N8FRS1_9CHRO</name>
<keyword evidence="3" id="KW-1185">Reference proteome</keyword>
<dbReference type="InterPro" id="IPR011335">
    <property type="entry name" value="Restrct_endonuc-II-like"/>
</dbReference>
<evidence type="ECO:0000259" key="1">
    <source>
        <dbReference type="Pfam" id="PF04480"/>
    </source>
</evidence>
<comment type="caution">
    <text evidence="2">The sequence shown here is derived from an EMBL/GenBank/DDBJ whole genome shotgun (WGS) entry which is preliminary data.</text>
</comment>
<dbReference type="AlphaFoldDB" id="A0A6N8FRS1"/>
<accession>A0A6N8FRS1</accession>
<protein>
    <recommendedName>
        <fullName evidence="1">DUF559 domain-containing protein</fullName>
    </recommendedName>
</protein>
<dbReference type="Gene3D" id="3.40.960.10">
    <property type="entry name" value="VSR Endonuclease"/>
    <property type="match status" value="1"/>
</dbReference>
<dbReference type="OrthoDB" id="9798754at2"/>
<reference evidence="2 3" key="1">
    <citation type="journal article" date="2019" name="Front. Microbiol.">
        <title>Genomic Features for Desiccation Tolerance and Sugar Biosynthesis in the Extremophile Gloeocapsopsis sp. UTEX B3054.</title>
        <authorList>
            <person name="Urrejola C."/>
            <person name="Alcorta J."/>
            <person name="Salas L."/>
            <person name="Vasquez M."/>
            <person name="Polz M.F."/>
            <person name="Vicuna R."/>
            <person name="Diez B."/>
        </authorList>
    </citation>
    <scope>NUCLEOTIDE SEQUENCE [LARGE SCALE GENOMIC DNA]</scope>
    <source>
        <strain evidence="2 3">1H9</strain>
    </source>
</reference>
<dbReference type="Pfam" id="PF04480">
    <property type="entry name" value="DUF559"/>
    <property type="match status" value="1"/>
</dbReference>
<dbReference type="PANTHER" id="PTHR38590:SF1">
    <property type="entry name" value="BLL0828 PROTEIN"/>
    <property type="match status" value="1"/>
</dbReference>
<gene>
    <name evidence="2" type="ORF">BWI75_02620</name>
</gene>
<organism evidence="2 3">
    <name type="scientific">Gloeocapsopsis dulcis AAB1 = 1H9</name>
    <dbReference type="NCBI Taxonomy" id="1433147"/>
    <lineage>
        <taxon>Bacteria</taxon>
        <taxon>Bacillati</taxon>
        <taxon>Cyanobacteriota</taxon>
        <taxon>Cyanophyceae</taxon>
        <taxon>Oscillatoriophycideae</taxon>
        <taxon>Chroococcales</taxon>
        <taxon>Chroococcaceae</taxon>
        <taxon>Gloeocapsopsis</taxon>
        <taxon>Gloeocapsopsis dulcis</taxon>
    </lineage>
</organism>
<dbReference type="Proteomes" id="UP000441797">
    <property type="component" value="Unassembled WGS sequence"/>
</dbReference>
<sequence>MPALSDTYSTNIQHILSEALTSAGIDHIQNHCLDGYYLNFAFPGHKLIVEVDSNKYSGNLYKKAEQKADDQERDARLNQLGYQVIRYSNQAVKNSTKGVVLSIQRHLLACQAQKA</sequence>
<evidence type="ECO:0000313" key="2">
    <source>
        <dbReference type="EMBL" id="MUL35282.1"/>
    </source>
</evidence>
<feature type="domain" description="DUF559" evidence="1">
    <location>
        <begin position="27"/>
        <end position="107"/>
    </location>
</feature>
<dbReference type="SUPFAM" id="SSF52980">
    <property type="entry name" value="Restriction endonuclease-like"/>
    <property type="match status" value="1"/>
</dbReference>
<dbReference type="EMBL" id="NAPY01000002">
    <property type="protein sequence ID" value="MUL35282.1"/>
    <property type="molecule type" value="Genomic_DNA"/>
</dbReference>
<dbReference type="PANTHER" id="PTHR38590">
    <property type="entry name" value="BLL0828 PROTEIN"/>
    <property type="match status" value="1"/>
</dbReference>
<proteinExistence type="predicted"/>
<evidence type="ECO:0000313" key="3">
    <source>
        <dbReference type="Proteomes" id="UP000441797"/>
    </source>
</evidence>
<dbReference type="InterPro" id="IPR007569">
    <property type="entry name" value="DUF559"/>
</dbReference>